<feature type="transmembrane region" description="Helical" evidence="2">
    <location>
        <begin position="268"/>
        <end position="286"/>
    </location>
</feature>
<name>A0A7Y6IIA0_9ACTN</name>
<dbReference type="EMBL" id="JABWGO010000001">
    <property type="protein sequence ID" value="NUW38730.1"/>
    <property type="molecule type" value="Genomic_DNA"/>
</dbReference>
<feature type="region of interest" description="Disordered" evidence="1">
    <location>
        <begin position="1"/>
        <end position="30"/>
    </location>
</feature>
<accession>A0A7Y6IIA0</accession>
<feature type="transmembrane region" description="Helical" evidence="2">
    <location>
        <begin position="76"/>
        <end position="98"/>
    </location>
</feature>
<dbReference type="InterPro" id="IPR007349">
    <property type="entry name" value="DUF418"/>
</dbReference>
<evidence type="ECO:0000259" key="3">
    <source>
        <dbReference type="Pfam" id="PF04235"/>
    </source>
</evidence>
<gene>
    <name evidence="4" type="ORF">HT134_01110</name>
</gene>
<feature type="transmembrane region" description="Helical" evidence="2">
    <location>
        <begin position="298"/>
        <end position="320"/>
    </location>
</feature>
<feature type="transmembrane region" description="Helical" evidence="2">
    <location>
        <begin position="141"/>
        <end position="158"/>
    </location>
</feature>
<feature type="transmembrane region" description="Helical" evidence="2">
    <location>
        <begin position="223"/>
        <end position="247"/>
    </location>
</feature>
<evidence type="ECO:0000256" key="1">
    <source>
        <dbReference type="SAM" id="MobiDB-lite"/>
    </source>
</evidence>
<dbReference type="PANTHER" id="PTHR30590">
    <property type="entry name" value="INNER MEMBRANE PROTEIN"/>
    <property type="match status" value="1"/>
</dbReference>
<evidence type="ECO:0000256" key="2">
    <source>
        <dbReference type="SAM" id="Phobius"/>
    </source>
</evidence>
<keyword evidence="2" id="KW-0472">Membrane</keyword>
<protein>
    <submittedName>
        <fullName evidence="4">DUF418 domain-containing protein</fullName>
    </submittedName>
</protein>
<feature type="transmembrane region" description="Helical" evidence="2">
    <location>
        <begin position="366"/>
        <end position="387"/>
    </location>
</feature>
<keyword evidence="2" id="KW-0812">Transmembrane</keyword>
<feature type="transmembrane region" description="Helical" evidence="2">
    <location>
        <begin position="118"/>
        <end position="135"/>
    </location>
</feature>
<organism evidence="4 5">
    <name type="scientific">Nonomuraea rhodomycinica</name>
    <dbReference type="NCBI Taxonomy" id="1712872"/>
    <lineage>
        <taxon>Bacteria</taxon>
        <taxon>Bacillati</taxon>
        <taxon>Actinomycetota</taxon>
        <taxon>Actinomycetes</taxon>
        <taxon>Streptosporangiales</taxon>
        <taxon>Streptosporangiaceae</taxon>
        <taxon>Nonomuraea</taxon>
    </lineage>
</organism>
<feature type="transmembrane region" description="Helical" evidence="2">
    <location>
        <begin position="45"/>
        <end position="64"/>
    </location>
</feature>
<keyword evidence="2" id="KW-1133">Transmembrane helix</keyword>
<feature type="transmembrane region" description="Helical" evidence="2">
    <location>
        <begin position="341"/>
        <end position="360"/>
    </location>
</feature>
<comment type="caution">
    <text evidence="4">The sequence shown here is derived from an EMBL/GenBank/DDBJ whole genome shotgun (WGS) entry which is preliminary data.</text>
</comment>
<reference evidence="4 5" key="1">
    <citation type="submission" date="2020-06" db="EMBL/GenBank/DDBJ databases">
        <authorList>
            <person name="Chanama M."/>
        </authorList>
    </citation>
    <scope>NUCLEOTIDE SEQUENCE [LARGE SCALE GENOMIC DNA]</scope>
    <source>
        <strain evidence="4 5">TBRC6557</strain>
    </source>
</reference>
<evidence type="ECO:0000313" key="5">
    <source>
        <dbReference type="Proteomes" id="UP000546126"/>
    </source>
</evidence>
<sequence>MTQPSTPSATPAGRGHESAPAGRGQETVQAAPAGRVHEVDAVRGFALAGILVANIGFLADPGYAMTGAMPIPDGPVAYAITALVLTKFYVIFSFLFGYSFTLQMRAAERAGASVRARTLRRCLGLFLIGVAHGFLLWIGDILTLYALLGVVLLTLRGLRPRTAVITGAAIIGTLTVVWLVLAALSAVDPSAVPAETADPAEAARVLALATGGPLDFLRMQAGLYPHMALMIWAFQGPTALAMFLFGLAAGKTRLLEGLGSRTGLLRRVQWIGFGAGLPGGVLYAWSTPRGGVAEVAGIAVNTLTSLLLAAAYVATLVRVVGRFPAVGRALAPAGRMAASNYLGQSLLIALVFTGYGLALGGRLAPIAVMGVAAAVYTVLLTLSAWWLRSHRHGPVEYGLRRLTNWSTRS</sequence>
<feature type="domain" description="DUF418" evidence="3">
    <location>
        <begin position="250"/>
        <end position="405"/>
    </location>
</feature>
<keyword evidence="5" id="KW-1185">Reference proteome</keyword>
<feature type="transmembrane region" description="Helical" evidence="2">
    <location>
        <begin position="165"/>
        <end position="187"/>
    </location>
</feature>
<dbReference type="Pfam" id="PF04235">
    <property type="entry name" value="DUF418"/>
    <property type="match status" value="1"/>
</dbReference>
<dbReference type="AlphaFoldDB" id="A0A7Y6IIA0"/>
<proteinExistence type="predicted"/>
<dbReference type="RefSeq" id="WP_175598368.1">
    <property type="nucleotide sequence ID" value="NZ_JABWGO010000001.1"/>
</dbReference>
<evidence type="ECO:0000313" key="4">
    <source>
        <dbReference type="EMBL" id="NUW38730.1"/>
    </source>
</evidence>
<dbReference type="Proteomes" id="UP000546126">
    <property type="component" value="Unassembled WGS sequence"/>
</dbReference>
<dbReference type="InterPro" id="IPR052529">
    <property type="entry name" value="Bact_Transport_Assoc"/>
</dbReference>
<dbReference type="PANTHER" id="PTHR30590:SF2">
    <property type="entry name" value="INNER MEMBRANE PROTEIN"/>
    <property type="match status" value="1"/>
</dbReference>